<evidence type="ECO:0000313" key="3">
    <source>
        <dbReference type="Proteomes" id="UP000319209"/>
    </source>
</evidence>
<evidence type="ECO:0000313" key="2">
    <source>
        <dbReference type="EMBL" id="QDO92664.1"/>
    </source>
</evidence>
<dbReference type="RefSeq" id="WP_143379574.1">
    <property type="nucleotide sequence ID" value="NZ_CP041637.1"/>
</dbReference>
<reference evidence="2 3" key="1">
    <citation type="submission" date="2019-07" db="EMBL/GenBank/DDBJ databases">
        <title>Genome sequencing for Formosa sp. PS13.</title>
        <authorList>
            <person name="Park S.-J."/>
        </authorList>
    </citation>
    <scope>NUCLEOTIDE SEQUENCE [LARGE SCALE GENOMIC DNA]</scope>
    <source>
        <strain evidence="2 3">PS13</strain>
    </source>
</reference>
<dbReference type="KEGG" id="fop:FNB79_01260"/>
<dbReference type="Pfam" id="PF02643">
    <property type="entry name" value="DUF192"/>
    <property type="match status" value="1"/>
</dbReference>
<proteinExistence type="predicted"/>
<keyword evidence="3" id="KW-1185">Reference proteome</keyword>
<dbReference type="AlphaFoldDB" id="A0A516GMA9"/>
<evidence type="ECO:0000256" key="1">
    <source>
        <dbReference type="SAM" id="SignalP"/>
    </source>
</evidence>
<dbReference type="Proteomes" id="UP000319209">
    <property type="component" value="Chromosome"/>
</dbReference>
<gene>
    <name evidence="2" type="ORF">FNB79_01260</name>
</gene>
<feature type="chain" id="PRO_5022178192" evidence="1">
    <location>
        <begin position="22"/>
        <end position="164"/>
    </location>
</feature>
<keyword evidence="1" id="KW-0732">Signal</keyword>
<dbReference type="EMBL" id="CP041637">
    <property type="protein sequence ID" value="QDO92664.1"/>
    <property type="molecule type" value="Genomic_DNA"/>
</dbReference>
<dbReference type="PANTHER" id="PTHR37953:SF1">
    <property type="entry name" value="UPF0127 PROTEIN MJ1496"/>
    <property type="match status" value="1"/>
</dbReference>
<dbReference type="InterPro" id="IPR038695">
    <property type="entry name" value="Saro_0823-like_sf"/>
</dbReference>
<dbReference type="Gene3D" id="2.60.120.1140">
    <property type="entry name" value="Protein of unknown function DUF192"/>
    <property type="match status" value="1"/>
</dbReference>
<accession>A0A516GMA9</accession>
<dbReference type="InterPro" id="IPR003795">
    <property type="entry name" value="DUF192"/>
</dbReference>
<feature type="signal peptide" evidence="1">
    <location>
        <begin position="1"/>
        <end position="21"/>
    </location>
</feature>
<dbReference type="PANTHER" id="PTHR37953">
    <property type="entry name" value="UPF0127 PROTEIN MJ1496"/>
    <property type="match status" value="1"/>
</dbReference>
<organism evidence="2 3">
    <name type="scientific">Formosa sediminum</name>
    <dbReference type="NCBI Taxonomy" id="2594004"/>
    <lineage>
        <taxon>Bacteria</taxon>
        <taxon>Pseudomonadati</taxon>
        <taxon>Bacteroidota</taxon>
        <taxon>Flavobacteriia</taxon>
        <taxon>Flavobacteriales</taxon>
        <taxon>Flavobacteriaceae</taxon>
        <taxon>Formosa</taxon>
    </lineage>
</organism>
<name>A0A516GMA9_9FLAO</name>
<dbReference type="PROSITE" id="PS51257">
    <property type="entry name" value="PROKAR_LIPOPROTEIN"/>
    <property type="match status" value="1"/>
</dbReference>
<sequence length="164" mass="18375">MNVPKLIFSILLLGLATLTLACKDEKKTTIAPTEITFKKEGELTLYKSKTDSVIKTLNIEIADTGYDRETGLMYRSAMENNNAMLFVFPDELPRGFYMKNTQIPLDIIYIAENKTIASIAKNAKPMDETTVLSHKPAMYVLEVNAGLADAWQLKEGDSITYTKQ</sequence>
<dbReference type="OrthoDB" id="5526466at2"/>
<protein>
    <submittedName>
        <fullName evidence="2">DUF192 domain-containing protein</fullName>
    </submittedName>
</protein>